<dbReference type="Pfam" id="PF08281">
    <property type="entry name" value="Sigma70_r4_2"/>
    <property type="match status" value="1"/>
</dbReference>
<evidence type="ECO:0000259" key="8">
    <source>
        <dbReference type="Pfam" id="PF08281"/>
    </source>
</evidence>
<dbReference type="EMBL" id="BOMH01000105">
    <property type="protein sequence ID" value="GID71197.1"/>
    <property type="molecule type" value="Genomic_DNA"/>
</dbReference>
<accession>A0A919M9T6</accession>
<keyword evidence="2 6" id="KW-0805">Transcription regulation</keyword>
<dbReference type="PANTHER" id="PTHR43133">
    <property type="entry name" value="RNA POLYMERASE ECF-TYPE SIGMA FACTO"/>
    <property type="match status" value="1"/>
</dbReference>
<dbReference type="GO" id="GO:0006352">
    <property type="term" value="P:DNA-templated transcription initiation"/>
    <property type="evidence" value="ECO:0007669"/>
    <property type="project" value="InterPro"/>
</dbReference>
<proteinExistence type="inferred from homology"/>
<evidence type="ECO:0000259" key="7">
    <source>
        <dbReference type="Pfam" id="PF04542"/>
    </source>
</evidence>
<dbReference type="SUPFAM" id="SSF88659">
    <property type="entry name" value="Sigma3 and sigma4 domains of RNA polymerase sigma factors"/>
    <property type="match status" value="1"/>
</dbReference>
<comment type="similarity">
    <text evidence="1 6">Belongs to the sigma-70 factor family. ECF subfamily.</text>
</comment>
<keyword evidence="9" id="KW-0240">DNA-directed RNA polymerase</keyword>
<feature type="domain" description="RNA polymerase sigma factor 70 region 4 type 2" evidence="8">
    <location>
        <begin position="116"/>
        <end position="169"/>
    </location>
</feature>
<evidence type="ECO:0000256" key="2">
    <source>
        <dbReference type="ARBA" id="ARBA00023015"/>
    </source>
</evidence>
<dbReference type="NCBIfam" id="TIGR02937">
    <property type="entry name" value="sigma70-ECF"/>
    <property type="match status" value="1"/>
</dbReference>
<dbReference type="PANTHER" id="PTHR43133:SF8">
    <property type="entry name" value="RNA POLYMERASE SIGMA FACTOR HI_1459-RELATED"/>
    <property type="match status" value="1"/>
</dbReference>
<dbReference type="SUPFAM" id="SSF88946">
    <property type="entry name" value="Sigma2 domain of RNA polymerase sigma factors"/>
    <property type="match status" value="1"/>
</dbReference>
<dbReference type="Gene3D" id="1.10.1740.10">
    <property type="match status" value="1"/>
</dbReference>
<dbReference type="GO" id="GO:0016987">
    <property type="term" value="F:sigma factor activity"/>
    <property type="evidence" value="ECO:0007669"/>
    <property type="project" value="UniProtKB-KW"/>
</dbReference>
<keyword evidence="10" id="KW-1185">Reference proteome</keyword>
<dbReference type="Pfam" id="PF04542">
    <property type="entry name" value="Sigma70_r2"/>
    <property type="match status" value="1"/>
</dbReference>
<organism evidence="9 10">
    <name type="scientific">Actinoplanes cyaneus</name>
    <dbReference type="NCBI Taxonomy" id="52696"/>
    <lineage>
        <taxon>Bacteria</taxon>
        <taxon>Bacillati</taxon>
        <taxon>Actinomycetota</taxon>
        <taxon>Actinomycetes</taxon>
        <taxon>Micromonosporales</taxon>
        <taxon>Micromonosporaceae</taxon>
        <taxon>Actinoplanes</taxon>
    </lineage>
</organism>
<keyword evidence="3 6" id="KW-0731">Sigma factor</keyword>
<evidence type="ECO:0000313" key="9">
    <source>
        <dbReference type="EMBL" id="GID71197.1"/>
    </source>
</evidence>
<dbReference type="InterPro" id="IPR013324">
    <property type="entry name" value="RNA_pol_sigma_r3/r4-like"/>
</dbReference>
<keyword evidence="4 6" id="KW-0238">DNA-binding</keyword>
<dbReference type="InterPro" id="IPR013325">
    <property type="entry name" value="RNA_pol_sigma_r2"/>
</dbReference>
<dbReference type="InterPro" id="IPR014284">
    <property type="entry name" value="RNA_pol_sigma-70_dom"/>
</dbReference>
<evidence type="ECO:0000256" key="4">
    <source>
        <dbReference type="ARBA" id="ARBA00023125"/>
    </source>
</evidence>
<dbReference type="AlphaFoldDB" id="A0A919M9T6"/>
<dbReference type="GO" id="GO:0006950">
    <property type="term" value="P:response to stress"/>
    <property type="evidence" value="ECO:0007669"/>
    <property type="project" value="UniProtKB-ARBA"/>
</dbReference>
<comment type="caution">
    <text evidence="9">The sequence shown here is derived from an EMBL/GenBank/DDBJ whole genome shotgun (WGS) entry which is preliminary data.</text>
</comment>
<dbReference type="GO" id="GO:0000428">
    <property type="term" value="C:DNA-directed RNA polymerase complex"/>
    <property type="evidence" value="ECO:0007669"/>
    <property type="project" value="UniProtKB-KW"/>
</dbReference>
<reference evidence="9" key="1">
    <citation type="submission" date="2021-01" db="EMBL/GenBank/DDBJ databases">
        <title>Whole genome shotgun sequence of Actinoplanes cyaneus NBRC 14990.</title>
        <authorList>
            <person name="Komaki H."/>
            <person name="Tamura T."/>
        </authorList>
    </citation>
    <scope>NUCLEOTIDE SEQUENCE</scope>
    <source>
        <strain evidence="9">NBRC 14990</strain>
    </source>
</reference>
<protein>
    <recommendedName>
        <fullName evidence="6">RNA polymerase sigma factor</fullName>
    </recommendedName>
</protein>
<keyword evidence="5 6" id="KW-0804">Transcription</keyword>
<name>A0A919M9T6_9ACTN</name>
<dbReference type="InterPro" id="IPR000838">
    <property type="entry name" value="RNA_pol_sigma70_ECF_CS"/>
</dbReference>
<gene>
    <name evidence="9" type="ORF">Acy02nite_90780</name>
</gene>
<dbReference type="InterPro" id="IPR036388">
    <property type="entry name" value="WH-like_DNA-bd_sf"/>
</dbReference>
<dbReference type="GO" id="GO:0003677">
    <property type="term" value="F:DNA binding"/>
    <property type="evidence" value="ECO:0007669"/>
    <property type="project" value="UniProtKB-KW"/>
</dbReference>
<dbReference type="InterPro" id="IPR013249">
    <property type="entry name" value="RNA_pol_sigma70_r4_t2"/>
</dbReference>
<evidence type="ECO:0000256" key="1">
    <source>
        <dbReference type="ARBA" id="ARBA00010641"/>
    </source>
</evidence>
<evidence type="ECO:0000256" key="6">
    <source>
        <dbReference type="RuleBase" id="RU000716"/>
    </source>
</evidence>
<dbReference type="Proteomes" id="UP000619479">
    <property type="component" value="Unassembled WGS sequence"/>
</dbReference>
<evidence type="ECO:0000256" key="5">
    <source>
        <dbReference type="ARBA" id="ARBA00023163"/>
    </source>
</evidence>
<evidence type="ECO:0000256" key="3">
    <source>
        <dbReference type="ARBA" id="ARBA00023082"/>
    </source>
</evidence>
<dbReference type="InterPro" id="IPR007627">
    <property type="entry name" value="RNA_pol_sigma70_r2"/>
</dbReference>
<sequence length="304" mass="33658">MTGDLARAARDGDDVAFAALIEQHRASMRAVAIALLGYVDEADDVVQDAVLVALRRLPALRDPEAAGAWLRAIVRNNCLMVLRARRAVPVAEPEPLLPAAVDLGPDELLDRAATRDWVRHAVDALPRPVREVTVLRYFTGCSSYRQIAELCAIPEHTVRSRLRDGRQALRRSLNETAETAHPDFRTAVSASHDRAEATIEAAHRGDFPHLLRDAYHPDGRLVVSGGLTGDLQKTLMTLMDYTLGAGVRMRLARTTASREVMVWETHFLNPPEAPEHCPPGMVWLHSLRAGRTERLRLAYRTAIA</sequence>
<dbReference type="RefSeq" id="WP_203756073.1">
    <property type="nucleotide sequence ID" value="NZ_BAAAUC010000110.1"/>
</dbReference>
<dbReference type="PROSITE" id="PS01063">
    <property type="entry name" value="SIGMA70_ECF"/>
    <property type="match status" value="1"/>
</dbReference>
<feature type="domain" description="RNA polymerase sigma-70 region 2" evidence="7">
    <location>
        <begin position="20"/>
        <end position="86"/>
    </location>
</feature>
<dbReference type="InterPro" id="IPR039425">
    <property type="entry name" value="RNA_pol_sigma-70-like"/>
</dbReference>
<dbReference type="Gene3D" id="1.10.10.10">
    <property type="entry name" value="Winged helix-like DNA-binding domain superfamily/Winged helix DNA-binding domain"/>
    <property type="match status" value="1"/>
</dbReference>
<evidence type="ECO:0000313" key="10">
    <source>
        <dbReference type="Proteomes" id="UP000619479"/>
    </source>
</evidence>